<sequence>FKSPDDINPDYLVIGGSQTTPISIVRSSMSNIANGTTVSVDYEKDENFTVTYVINDVLQQLQRRIDNGIEGGNDGKHVTADVLVKQALENPLLTEATAQLESSGDQSTADSDIRTNLTVLTDSRGVGGAIQISDMVRIFEDANGLDFVVQPFNKMTLKDGALRIRDRIFSDAVALDSLSQFANRVYIMEEPLPFDTVDGGGDLTVHHGVFMDELIMEMASSLEDVGTGLNKAWIIGRLGAVIEGYSDDATLEPEFITATAIEAERVERTANKIVVSLNAGIIPEDVPGNHVFAASYVVLGDRGVKSVETSQVEFLTPGDLTITYRNA</sequence>
<feature type="non-terminal residue" evidence="1">
    <location>
        <position position="1"/>
    </location>
</feature>
<dbReference type="AlphaFoldDB" id="A0A0F9EAP9"/>
<proteinExistence type="predicted"/>
<dbReference type="EMBL" id="LAZR01025676">
    <property type="protein sequence ID" value="KKL71143.1"/>
    <property type="molecule type" value="Genomic_DNA"/>
</dbReference>
<evidence type="ECO:0000313" key="1">
    <source>
        <dbReference type="EMBL" id="KKL71143.1"/>
    </source>
</evidence>
<reference evidence="1" key="1">
    <citation type="journal article" date="2015" name="Nature">
        <title>Complex archaea that bridge the gap between prokaryotes and eukaryotes.</title>
        <authorList>
            <person name="Spang A."/>
            <person name="Saw J.H."/>
            <person name="Jorgensen S.L."/>
            <person name="Zaremba-Niedzwiedzka K."/>
            <person name="Martijn J."/>
            <person name="Lind A.E."/>
            <person name="van Eijk R."/>
            <person name="Schleper C."/>
            <person name="Guy L."/>
            <person name="Ettema T.J."/>
        </authorList>
    </citation>
    <scope>NUCLEOTIDE SEQUENCE</scope>
</reference>
<name>A0A0F9EAP9_9ZZZZ</name>
<comment type="caution">
    <text evidence="1">The sequence shown here is derived from an EMBL/GenBank/DDBJ whole genome shotgun (WGS) entry which is preliminary data.</text>
</comment>
<protein>
    <submittedName>
        <fullName evidence="1">Uncharacterized protein</fullName>
    </submittedName>
</protein>
<accession>A0A0F9EAP9</accession>
<gene>
    <name evidence="1" type="ORF">LCGC14_2097880</name>
</gene>
<organism evidence="1">
    <name type="scientific">marine sediment metagenome</name>
    <dbReference type="NCBI Taxonomy" id="412755"/>
    <lineage>
        <taxon>unclassified sequences</taxon>
        <taxon>metagenomes</taxon>
        <taxon>ecological metagenomes</taxon>
    </lineage>
</organism>